<feature type="non-terminal residue" evidence="2">
    <location>
        <position position="280"/>
    </location>
</feature>
<protein>
    <submittedName>
        <fullName evidence="2">Phosphoesterase family-domain-containing protein</fullName>
    </submittedName>
</protein>
<dbReference type="PANTHER" id="PTHR31956:SF8">
    <property type="entry name" value="ACID PHOSPHATASE PHOA (AFU_ORTHOLOGUE AFUA_1G03570)"/>
    <property type="match status" value="1"/>
</dbReference>
<dbReference type="PANTHER" id="PTHR31956">
    <property type="entry name" value="NON-SPECIFIC PHOSPHOLIPASE C4-RELATED"/>
    <property type="match status" value="1"/>
</dbReference>
<dbReference type="AlphaFoldDB" id="A0A2T3ANM0"/>
<dbReference type="EMBL" id="KZ678372">
    <property type="protein sequence ID" value="PSS05183.1"/>
    <property type="molecule type" value="Genomic_DNA"/>
</dbReference>
<dbReference type="InParanoid" id="A0A2T3ANM0"/>
<dbReference type="GO" id="GO:0016788">
    <property type="term" value="F:hydrolase activity, acting on ester bonds"/>
    <property type="evidence" value="ECO:0007669"/>
    <property type="project" value="InterPro"/>
</dbReference>
<feature type="non-terminal residue" evidence="2">
    <location>
        <position position="1"/>
    </location>
</feature>
<dbReference type="STRING" id="2025994.A0A2T3ANM0"/>
<accession>A0A2T3ANM0</accession>
<evidence type="ECO:0000313" key="2">
    <source>
        <dbReference type="EMBL" id="PSS05183.1"/>
    </source>
</evidence>
<keyword evidence="3" id="KW-1185">Reference proteome</keyword>
<dbReference type="Pfam" id="PF04185">
    <property type="entry name" value="Phosphoesterase"/>
    <property type="match status" value="1"/>
</dbReference>
<reference evidence="2 3" key="1">
    <citation type="journal article" date="2018" name="Mycol. Prog.">
        <title>Coniella lustricola, a new species from submerged detritus.</title>
        <authorList>
            <person name="Raudabaugh D.B."/>
            <person name="Iturriaga T."/>
            <person name="Carver A."/>
            <person name="Mondo S."/>
            <person name="Pangilinan J."/>
            <person name="Lipzen A."/>
            <person name="He G."/>
            <person name="Amirebrahimi M."/>
            <person name="Grigoriev I.V."/>
            <person name="Miller A.N."/>
        </authorList>
    </citation>
    <scope>NUCLEOTIDE SEQUENCE [LARGE SCALE GENOMIC DNA]</scope>
    <source>
        <strain evidence="2 3">B22-T-1</strain>
    </source>
</reference>
<proteinExistence type="predicted"/>
<dbReference type="InterPro" id="IPR007312">
    <property type="entry name" value="Phosphoesterase"/>
</dbReference>
<evidence type="ECO:0000313" key="3">
    <source>
        <dbReference type="Proteomes" id="UP000241462"/>
    </source>
</evidence>
<dbReference type="GO" id="GO:0009395">
    <property type="term" value="P:phospholipid catabolic process"/>
    <property type="evidence" value="ECO:0007669"/>
    <property type="project" value="TreeGrafter"/>
</dbReference>
<dbReference type="Proteomes" id="UP000241462">
    <property type="component" value="Unassembled WGS sequence"/>
</dbReference>
<name>A0A2T3ANM0_9PEZI</name>
<dbReference type="Gene3D" id="3.40.720.10">
    <property type="entry name" value="Alkaline Phosphatase, subunit A"/>
    <property type="match status" value="1"/>
</dbReference>
<evidence type="ECO:0000256" key="1">
    <source>
        <dbReference type="ARBA" id="ARBA00022801"/>
    </source>
</evidence>
<keyword evidence="1" id="KW-0378">Hydrolase</keyword>
<organism evidence="2 3">
    <name type="scientific">Coniella lustricola</name>
    <dbReference type="NCBI Taxonomy" id="2025994"/>
    <lineage>
        <taxon>Eukaryota</taxon>
        <taxon>Fungi</taxon>
        <taxon>Dikarya</taxon>
        <taxon>Ascomycota</taxon>
        <taxon>Pezizomycotina</taxon>
        <taxon>Sordariomycetes</taxon>
        <taxon>Sordariomycetidae</taxon>
        <taxon>Diaporthales</taxon>
        <taxon>Schizoparmaceae</taxon>
        <taxon>Coniella</taxon>
    </lineage>
</organism>
<dbReference type="OrthoDB" id="5135119at2759"/>
<dbReference type="InterPro" id="IPR017850">
    <property type="entry name" value="Alkaline_phosphatase_core_sf"/>
</dbReference>
<sequence length="280" mass="31073">ASVYAAQATALTLHPTSNIQGQSFNRFVTIFLENQDYRIAAGDPNIQSLATMGITLDNYWSITHPSQPNYVAALGADTNGVNSDDFVQIDASVETMLDLLDAGNVSWSFYGEDMPYSGFESNWVNQETGANMYVRKHNPMMSYNSATEDVDRLAKSKNFTMFYDELASDTLPQWMFITPNMTDDGHDSSITVAGQWAYDFLTPLLENPNFNMNETLIILTWDECENYLLENRVMAVLLGSAVPESLVGTTDSTELGHYSLSKTAEDNWSLGNLGKNDVNA</sequence>
<gene>
    <name evidence="2" type="ORF">BD289DRAFT_357171</name>
</gene>